<proteinExistence type="predicted"/>
<dbReference type="GO" id="GO:0000329">
    <property type="term" value="C:fungal-type vacuole membrane"/>
    <property type="evidence" value="ECO:0007669"/>
    <property type="project" value="TreeGrafter"/>
</dbReference>
<evidence type="ECO:0000259" key="8">
    <source>
        <dbReference type="PROSITE" id="PS51382"/>
    </source>
</evidence>
<evidence type="ECO:0000256" key="1">
    <source>
        <dbReference type="ARBA" id="ARBA00004128"/>
    </source>
</evidence>
<feature type="transmembrane region" description="Helical" evidence="7">
    <location>
        <begin position="570"/>
        <end position="589"/>
    </location>
</feature>
<feature type="transmembrane region" description="Helical" evidence="7">
    <location>
        <begin position="543"/>
        <end position="564"/>
    </location>
</feature>
<feature type="region of interest" description="Disordered" evidence="6">
    <location>
        <begin position="314"/>
        <end position="348"/>
    </location>
</feature>
<feature type="transmembrane region" description="Helical" evidence="7">
    <location>
        <begin position="514"/>
        <end position="536"/>
    </location>
</feature>
<dbReference type="GO" id="GO:0007034">
    <property type="term" value="P:vacuolar transport"/>
    <property type="evidence" value="ECO:0007669"/>
    <property type="project" value="TreeGrafter"/>
</dbReference>
<comment type="subcellular location">
    <subcellularLocation>
        <location evidence="1">Vacuole membrane</location>
        <topology evidence="1">Multi-pass membrane protein</topology>
    </subcellularLocation>
</comment>
<dbReference type="EMBL" id="VICG01000003">
    <property type="protein sequence ID" value="KAA8574471.1"/>
    <property type="molecule type" value="Genomic_DNA"/>
</dbReference>
<dbReference type="PANTHER" id="PTHR46140">
    <property type="entry name" value="VACUOLAR TRANSPORTER CHAPERONE 1-RELATED"/>
    <property type="match status" value="1"/>
</dbReference>
<evidence type="ECO:0000256" key="3">
    <source>
        <dbReference type="ARBA" id="ARBA00022692"/>
    </source>
</evidence>
<evidence type="ECO:0000256" key="2">
    <source>
        <dbReference type="ARBA" id="ARBA00022554"/>
    </source>
</evidence>
<evidence type="ECO:0000256" key="4">
    <source>
        <dbReference type="ARBA" id="ARBA00022989"/>
    </source>
</evidence>
<dbReference type="GO" id="GO:0033254">
    <property type="term" value="C:vacuolar transporter chaperone complex"/>
    <property type="evidence" value="ECO:0007669"/>
    <property type="project" value="TreeGrafter"/>
</dbReference>
<feature type="transmembrane region" description="Helical" evidence="7">
    <location>
        <begin position="479"/>
        <end position="502"/>
    </location>
</feature>
<dbReference type="GO" id="GO:0006799">
    <property type="term" value="P:polyphosphate biosynthetic process"/>
    <property type="evidence" value="ECO:0007669"/>
    <property type="project" value="UniProtKB-ARBA"/>
</dbReference>
<reference evidence="9 10" key="1">
    <citation type="submission" date="2019-06" db="EMBL/GenBank/DDBJ databases">
        <title>Genome Sequence of the Brown Rot Fungal Pathogen Monilinia fructicola.</title>
        <authorList>
            <person name="De Miccolis Angelini R.M."/>
            <person name="Landi L."/>
            <person name="Abate D."/>
            <person name="Pollastro S."/>
            <person name="Romanazzi G."/>
            <person name="Faretra F."/>
        </authorList>
    </citation>
    <scope>NUCLEOTIDE SEQUENCE [LARGE SCALE GENOMIC DNA]</scope>
    <source>
        <strain evidence="9 10">Mfrc123</strain>
    </source>
</reference>
<dbReference type="PROSITE" id="PS51382">
    <property type="entry name" value="SPX"/>
    <property type="match status" value="1"/>
</dbReference>
<sequence length="616" mass="69165">MYIIRPLVPYKKSRKLAPGQTLLSIRIAYHPLTYSPTQSLTHSLTTFAIRCRHFKIPIVGSYLAVNSKPLTLLGSASYSLLVHTFYLLPPIPYFLLPAVLPSSAVINCSSSLLVEEEIVGMKYGQKFQLDSVPEWAPYNLDYDELKDLIKKNTTRDSGKSIAIPGHVDTTLLAFENEFFTELSNQHDRVELFVKSKSEEIGRRLQYLSSLVLRLLARCAESSSGHMTRKRMNKFSKYNAQVESCGEDLAKLDRFVEAQRVAFYKLLKKYTKWTGSRALKERFDGEILGNPKSFTRQDFGSLHSQYNDLITLLRTSTPVNSGPSTPSLGSRRESLNRVPSHTQRPSPQRQAYWNEYDNGSDVDQDEPYYIYADPNAEMTFPGAEVVASAIRRTKQGMEMVRDWFVPSGSLKNREREALLGNRDGRCFERSPIGTANGSETDVEEDAYASSADFPGGYVTHYATFPSVADQRLSRFQEQTLLFTMLACFFFSALSEAASTLLLATGRHKLRTEVDLGALMGALLGLCLAAGGLICMACRNERLGWVHRGVVFITTTVLLIGSIILLVMTGRFYFGGFFFPFVCASPFYLVPSGRNLEFVCRNPVQGMEAWDRLSARFG</sequence>
<gene>
    <name evidence="9" type="ORF">EYC84_005930</name>
</gene>
<evidence type="ECO:0000313" key="10">
    <source>
        <dbReference type="Proteomes" id="UP000322873"/>
    </source>
</evidence>
<evidence type="ECO:0000313" key="9">
    <source>
        <dbReference type="EMBL" id="KAA8574471.1"/>
    </source>
</evidence>
<feature type="domain" description="SPX" evidence="8">
    <location>
        <begin position="121"/>
        <end position="283"/>
    </location>
</feature>
<evidence type="ECO:0000256" key="6">
    <source>
        <dbReference type="SAM" id="MobiDB-lite"/>
    </source>
</evidence>
<dbReference type="PANTHER" id="PTHR46140:SF1">
    <property type="entry name" value="VACUOLAR TRANSPORTER CHAPERONE COMPLEX SUBUNIT 4-RELATED"/>
    <property type="match status" value="1"/>
</dbReference>
<comment type="caution">
    <text evidence="9">The sequence shown here is derived from an EMBL/GenBank/DDBJ whole genome shotgun (WGS) entry which is preliminary data.</text>
</comment>
<dbReference type="InterPro" id="IPR051572">
    <property type="entry name" value="VTC_Complex_Subunit"/>
</dbReference>
<feature type="compositionally biased region" description="Polar residues" evidence="6">
    <location>
        <begin position="336"/>
        <end position="348"/>
    </location>
</feature>
<dbReference type="CDD" id="cd14474">
    <property type="entry name" value="SPX_YDR089W"/>
    <property type="match status" value="1"/>
</dbReference>
<dbReference type="GO" id="GO:0016237">
    <property type="term" value="P:microautophagy"/>
    <property type="evidence" value="ECO:0007669"/>
    <property type="project" value="TreeGrafter"/>
</dbReference>
<keyword evidence="4 7" id="KW-1133">Transmembrane helix</keyword>
<feature type="compositionally biased region" description="Polar residues" evidence="6">
    <location>
        <begin position="314"/>
        <end position="327"/>
    </location>
</feature>
<keyword evidence="3 7" id="KW-0812">Transmembrane</keyword>
<keyword evidence="5 7" id="KW-0472">Membrane</keyword>
<name>A0A5M9JZ22_MONFR</name>
<accession>A0A5M9JZ22</accession>
<dbReference type="InterPro" id="IPR004331">
    <property type="entry name" value="SPX_dom"/>
</dbReference>
<dbReference type="Proteomes" id="UP000322873">
    <property type="component" value="Unassembled WGS sequence"/>
</dbReference>
<keyword evidence="2" id="KW-0926">Vacuole</keyword>
<keyword evidence="10" id="KW-1185">Reference proteome</keyword>
<organism evidence="9 10">
    <name type="scientific">Monilinia fructicola</name>
    <name type="common">Brown rot fungus</name>
    <name type="synonym">Ciboria fructicola</name>
    <dbReference type="NCBI Taxonomy" id="38448"/>
    <lineage>
        <taxon>Eukaryota</taxon>
        <taxon>Fungi</taxon>
        <taxon>Dikarya</taxon>
        <taxon>Ascomycota</taxon>
        <taxon>Pezizomycotina</taxon>
        <taxon>Leotiomycetes</taxon>
        <taxon>Helotiales</taxon>
        <taxon>Sclerotiniaceae</taxon>
        <taxon>Monilinia</taxon>
    </lineage>
</organism>
<evidence type="ECO:0000256" key="5">
    <source>
        <dbReference type="ARBA" id="ARBA00023136"/>
    </source>
</evidence>
<dbReference type="GO" id="GO:0042144">
    <property type="term" value="P:vacuole fusion, non-autophagic"/>
    <property type="evidence" value="ECO:0007669"/>
    <property type="project" value="TreeGrafter"/>
</dbReference>
<dbReference type="VEuPathDB" id="FungiDB:MFRU_015g00870"/>
<protein>
    <recommendedName>
        <fullName evidence="8">SPX domain-containing protein</fullName>
    </recommendedName>
</protein>
<dbReference type="AlphaFoldDB" id="A0A5M9JZ22"/>
<evidence type="ECO:0000256" key="7">
    <source>
        <dbReference type="SAM" id="Phobius"/>
    </source>
</evidence>